<organism evidence="1 2">
    <name type="scientific">Acidithiobacillus ferridurans</name>
    <dbReference type="NCBI Taxonomy" id="1232575"/>
    <lineage>
        <taxon>Bacteria</taxon>
        <taxon>Pseudomonadati</taxon>
        <taxon>Pseudomonadota</taxon>
        <taxon>Acidithiobacillia</taxon>
        <taxon>Acidithiobacillales</taxon>
        <taxon>Acidithiobacillaceae</taxon>
        <taxon>Acidithiobacillus</taxon>
    </lineage>
</organism>
<evidence type="ECO:0000313" key="2">
    <source>
        <dbReference type="Proteomes" id="UP000280188"/>
    </source>
</evidence>
<reference evidence="1 2" key="1">
    <citation type="journal article" date="2018" name="Microbiol. Resour. Announc.">
        <title>Complete Genome Sequence of Acidithiobacillus ferridurans JCM 18981.</title>
        <authorList>
            <person name="Miyauchi T."/>
            <person name="Kouzuma A."/>
            <person name="Abe T."/>
            <person name="Watanabe K."/>
        </authorList>
    </citation>
    <scope>NUCLEOTIDE SEQUENCE [LARGE SCALE GENOMIC DNA]</scope>
    <source>
        <strain evidence="2">ATCC 33020 / DSM 29468 / JCM 18981 / 11Fe</strain>
    </source>
</reference>
<protein>
    <submittedName>
        <fullName evidence="1">Uncharacterized protein</fullName>
    </submittedName>
</protein>
<dbReference type="KEGG" id="afj:AFERRID_18690"/>
<dbReference type="RefSeq" id="WP_172959362.1">
    <property type="nucleotide sequence ID" value="NZ_AP018795.1"/>
</dbReference>
<proteinExistence type="predicted"/>
<sequence>MESGVADMMVSVFNFPMATDQAQQIFGSGTIWGQAGGSEGVIIPDEAIFAVYGGPLDQESLSDMRKMDAGCPGSNDDFAIFKAASRNPHLASLRIILVIH</sequence>
<name>A0A2Z6IIH4_ACIFI</name>
<dbReference type="AlphaFoldDB" id="A0A2Z6IIH4"/>
<dbReference type="EMBL" id="AP018795">
    <property type="protein sequence ID" value="BBF65651.1"/>
    <property type="molecule type" value="Genomic_DNA"/>
</dbReference>
<evidence type="ECO:0000313" key="1">
    <source>
        <dbReference type="EMBL" id="BBF65651.1"/>
    </source>
</evidence>
<keyword evidence="2" id="KW-1185">Reference proteome</keyword>
<gene>
    <name evidence="1" type="ORF">AFERRID_18690</name>
</gene>
<accession>A0A2Z6IIH4</accession>
<dbReference type="Proteomes" id="UP000280188">
    <property type="component" value="Chromosome"/>
</dbReference>